<evidence type="ECO:0000256" key="17">
    <source>
        <dbReference type="RuleBase" id="RU004516"/>
    </source>
</evidence>
<accession>A0A368P1Y3</accession>
<dbReference type="InterPro" id="IPR043132">
    <property type="entry name" value="BCAT-like_C"/>
</dbReference>
<evidence type="ECO:0000313" key="19">
    <source>
        <dbReference type="EMBL" id="RCU56862.1"/>
    </source>
</evidence>
<dbReference type="InterPro" id="IPR036038">
    <property type="entry name" value="Aminotransferase-like"/>
</dbReference>
<evidence type="ECO:0000256" key="7">
    <source>
        <dbReference type="ARBA" id="ARBA00022576"/>
    </source>
</evidence>
<evidence type="ECO:0000256" key="10">
    <source>
        <dbReference type="ARBA" id="ARBA00022898"/>
    </source>
</evidence>
<protein>
    <recommendedName>
        <fullName evidence="18">Branched-chain-amino-acid aminotransferase</fullName>
        <ecNumber evidence="18">2.6.1.42</ecNumber>
    </recommendedName>
</protein>
<comment type="pathway">
    <text evidence="4">Amino-acid biosynthesis; L-valine biosynthesis; L-valine from pyruvate: step 4/4.</text>
</comment>
<evidence type="ECO:0000256" key="8">
    <source>
        <dbReference type="ARBA" id="ARBA00022605"/>
    </source>
</evidence>
<dbReference type="AlphaFoldDB" id="A0A368P1Y3"/>
<gene>
    <name evidence="19" type="ORF">DU428_10955</name>
</gene>
<dbReference type="GO" id="GO:0052655">
    <property type="term" value="F:L-valine-2-oxoglutarate transaminase activity"/>
    <property type="evidence" value="ECO:0007669"/>
    <property type="project" value="RHEA"/>
</dbReference>
<evidence type="ECO:0000256" key="12">
    <source>
        <dbReference type="ARBA" id="ARBA00048212"/>
    </source>
</evidence>
<comment type="cofactor">
    <cofactor evidence="1 17">
        <name>pyridoxal 5'-phosphate</name>
        <dbReference type="ChEBI" id="CHEBI:597326"/>
    </cofactor>
</comment>
<dbReference type="GO" id="GO:0052656">
    <property type="term" value="F:L-isoleucine-2-oxoglutarate transaminase activity"/>
    <property type="evidence" value="ECO:0007669"/>
    <property type="project" value="RHEA"/>
</dbReference>
<dbReference type="OrthoDB" id="9804984at2"/>
<comment type="caution">
    <text evidence="19">The sequence shown here is derived from an EMBL/GenBank/DDBJ whole genome shotgun (WGS) entry which is preliminary data.</text>
</comment>
<dbReference type="PANTHER" id="PTHR11825">
    <property type="entry name" value="SUBGROUP IIII AMINOTRANSFERASE"/>
    <property type="match status" value="1"/>
</dbReference>
<evidence type="ECO:0000256" key="13">
    <source>
        <dbReference type="ARBA" id="ARBA00048798"/>
    </source>
</evidence>
<dbReference type="InterPro" id="IPR043131">
    <property type="entry name" value="BCAT-like_N"/>
</dbReference>
<comment type="catalytic activity">
    <reaction evidence="13 18">
        <text>L-isoleucine + 2-oxoglutarate = (S)-3-methyl-2-oxopentanoate + L-glutamate</text>
        <dbReference type="Rhea" id="RHEA:24801"/>
        <dbReference type="ChEBI" id="CHEBI:16810"/>
        <dbReference type="ChEBI" id="CHEBI:29985"/>
        <dbReference type="ChEBI" id="CHEBI:35146"/>
        <dbReference type="ChEBI" id="CHEBI:58045"/>
        <dbReference type="EC" id="2.6.1.42"/>
    </reaction>
</comment>
<evidence type="ECO:0000256" key="3">
    <source>
        <dbReference type="ARBA" id="ARBA00004824"/>
    </source>
</evidence>
<name>A0A368P1Y3_9FLAO</name>
<dbReference type="Gene3D" id="3.20.10.10">
    <property type="entry name" value="D-amino Acid Aminotransferase, subunit A, domain 2"/>
    <property type="match status" value="1"/>
</dbReference>
<dbReference type="InterPro" id="IPR033939">
    <property type="entry name" value="BCAT_family"/>
</dbReference>
<dbReference type="Pfam" id="PF01063">
    <property type="entry name" value="Aminotran_4"/>
    <property type="match status" value="1"/>
</dbReference>
<dbReference type="RefSeq" id="WP_072350702.1">
    <property type="nucleotide sequence ID" value="NZ_JAWVXR010000004.1"/>
</dbReference>
<feature type="modified residue" description="N6-(pyridoxal phosphate)lysine" evidence="15">
    <location>
        <position position="197"/>
    </location>
</feature>
<keyword evidence="20" id="KW-1185">Reference proteome</keyword>
<dbReference type="InterPro" id="IPR001544">
    <property type="entry name" value="Aminotrans_IV"/>
</dbReference>
<comment type="function">
    <text evidence="2">Acts on leucine, isoleucine and valine.</text>
</comment>
<evidence type="ECO:0000256" key="4">
    <source>
        <dbReference type="ARBA" id="ARBA00004931"/>
    </source>
</evidence>
<evidence type="ECO:0000313" key="20">
    <source>
        <dbReference type="Proteomes" id="UP000252249"/>
    </source>
</evidence>
<keyword evidence="11 18" id="KW-0100">Branched-chain amino acid biosynthesis</keyword>
<dbReference type="Proteomes" id="UP000252249">
    <property type="component" value="Unassembled WGS sequence"/>
</dbReference>
<dbReference type="UniPathway" id="UPA00047">
    <property type="reaction ID" value="UER00058"/>
</dbReference>
<evidence type="ECO:0000256" key="16">
    <source>
        <dbReference type="RuleBase" id="RU004106"/>
    </source>
</evidence>
<dbReference type="PIRSF" id="PIRSF006468">
    <property type="entry name" value="BCAT1"/>
    <property type="match status" value="1"/>
</dbReference>
<comment type="catalytic activity">
    <reaction evidence="14 18">
        <text>L-leucine + 2-oxoglutarate = 4-methyl-2-oxopentanoate + L-glutamate</text>
        <dbReference type="Rhea" id="RHEA:18321"/>
        <dbReference type="ChEBI" id="CHEBI:16810"/>
        <dbReference type="ChEBI" id="CHEBI:17865"/>
        <dbReference type="ChEBI" id="CHEBI:29985"/>
        <dbReference type="ChEBI" id="CHEBI:57427"/>
        <dbReference type="EC" id="2.6.1.42"/>
    </reaction>
</comment>
<evidence type="ECO:0000256" key="9">
    <source>
        <dbReference type="ARBA" id="ARBA00022679"/>
    </source>
</evidence>
<dbReference type="NCBIfam" id="TIGR01123">
    <property type="entry name" value="ilvE_II"/>
    <property type="match status" value="1"/>
</dbReference>
<keyword evidence="8 18" id="KW-0028">Amino-acid biosynthesis</keyword>
<evidence type="ECO:0000256" key="18">
    <source>
        <dbReference type="RuleBase" id="RU004517"/>
    </source>
</evidence>
<comment type="similarity">
    <text evidence="6 16">Belongs to the class-IV pyridoxal-phosphate-dependent aminotransferase family.</text>
</comment>
<evidence type="ECO:0000256" key="14">
    <source>
        <dbReference type="ARBA" id="ARBA00049229"/>
    </source>
</evidence>
<dbReference type="PROSITE" id="PS00770">
    <property type="entry name" value="AA_TRANSFER_CLASS_4"/>
    <property type="match status" value="1"/>
</dbReference>
<proteinExistence type="inferred from homology"/>
<dbReference type="Gene3D" id="3.30.470.10">
    <property type="match status" value="1"/>
</dbReference>
<sequence length="357" mass="40430">MNNAIINNMEITTVNESKINSVDFESIAFGREFTDHMFSCDFKDGKWQTPKITPYQPLTLDPSARVFHYGQAVFEGMKAFKDDMDDVWLFRPEDNFNRINISAKRLAIPEFPKEYFLNGLSALIDLERDWIKKGEGNALYIRPFVIATEPAISASPANEFKFMIICSPVKSYYKGKVSVVFAQDYSRSANGGVGFAKAAGNYAAQFYPTSLVQKEGYQQIIWTDANTHEYLEEAGTMNIFFRVNDTLLTAPTSDRILDGITRKSIIQLAKDNNVAVEVRPVSVKEIKEAAKNGSLKEIFGSGTAAAVSPISDFKHGEETFKLEEQEDSYATFFKKKLTDIQYNRTEDKHAWRVKVEK</sequence>
<dbReference type="GO" id="GO:0052654">
    <property type="term" value="F:L-leucine-2-oxoglutarate transaminase activity"/>
    <property type="evidence" value="ECO:0007669"/>
    <property type="project" value="RHEA"/>
</dbReference>
<dbReference type="SUPFAM" id="SSF56752">
    <property type="entry name" value="D-aminoacid aminotransferase-like PLP-dependent enzymes"/>
    <property type="match status" value="1"/>
</dbReference>
<dbReference type="GO" id="GO:0009099">
    <property type="term" value="P:L-valine biosynthetic process"/>
    <property type="evidence" value="ECO:0007669"/>
    <property type="project" value="UniProtKB-UniPathway"/>
</dbReference>
<comment type="pathway">
    <text evidence="3">Amino-acid biosynthesis; L-isoleucine biosynthesis; L-isoleucine from 2-oxobutanoate: step 4/4.</text>
</comment>
<dbReference type="EC" id="2.6.1.42" evidence="18"/>
<keyword evidence="10 17" id="KW-0663">Pyridoxal phosphate</keyword>
<evidence type="ECO:0000256" key="5">
    <source>
        <dbReference type="ARBA" id="ARBA00005072"/>
    </source>
</evidence>
<dbReference type="NCBIfam" id="NF009897">
    <property type="entry name" value="PRK13357.1"/>
    <property type="match status" value="1"/>
</dbReference>
<evidence type="ECO:0000256" key="2">
    <source>
        <dbReference type="ARBA" id="ARBA00003109"/>
    </source>
</evidence>
<dbReference type="UniPathway" id="UPA00048">
    <property type="reaction ID" value="UER00073"/>
</dbReference>
<dbReference type="GO" id="GO:0009097">
    <property type="term" value="P:isoleucine biosynthetic process"/>
    <property type="evidence" value="ECO:0007669"/>
    <property type="project" value="UniProtKB-UniPathway"/>
</dbReference>
<keyword evidence="7 18" id="KW-0032">Aminotransferase</keyword>
<dbReference type="UniPathway" id="UPA00049">
    <property type="reaction ID" value="UER00062"/>
</dbReference>
<evidence type="ECO:0000256" key="1">
    <source>
        <dbReference type="ARBA" id="ARBA00001933"/>
    </source>
</evidence>
<comment type="catalytic activity">
    <reaction evidence="12 18">
        <text>L-valine + 2-oxoglutarate = 3-methyl-2-oxobutanoate + L-glutamate</text>
        <dbReference type="Rhea" id="RHEA:24813"/>
        <dbReference type="ChEBI" id="CHEBI:11851"/>
        <dbReference type="ChEBI" id="CHEBI:16810"/>
        <dbReference type="ChEBI" id="CHEBI:29985"/>
        <dbReference type="ChEBI" id="CHEBI:57762"/>
        <dbReference type="EC" id="2.6.1.42"/>
    </reaction>
</comment>
<dbReference type="InterPro" id="IPR005786">
    <property type="entry name" value="B_amino_transII"/>
</dbReference>
<evidence type="ECO:0000256" key="6">
    <source>
        <dbReference type="ARBA" id="ARBA00009320"/>
    </source>
</evidence>
<comment type="pathway">
    <text evidence="5">Amino-acid biosynthesis; L-leucine biosynthesis; L-leucine from 3-methyl-2-oxobutanoate: step 4/4.</text>
</comment>
<organism evidence="19 20">
    <name type="scientific">Oceanihabitans sediminis</name>
    <dbReference type="NCBI Taxonomy" id="1812012"/>
    <lineage>
        <taxon>Bacteria</taxon>
        <taxon>Pseudomonadati</taxon>
        <taxon>Bacteroidota</taxon>
        <taxon>Flavobacteriia</taxon>
        <taxon>Flavobacteriales</taxon>
        <taxon>Flavobacteriaceae</taxon>
        <taxon>Oceanihabitans</taxon>
    </lineage>
</organism>
<dbReference type="EMBL" id="QPIG01000004">
    <property type="protein sequence ID" value="RCU56862.1"/>
    <property type="molecule type" value="Genomic_DNA"/>
</dbReference>
<reference evidence="19 20" key="1">
    <citation type="submission" date="2018-07" db="EMBL/GenBank/DDBJ databases">
        <title>Oceanihabitans testaceum sp. nov., isolated from marine sediment.</title>
        <authorList>
            <person name="Li C.-M."/>
        </authorList>
    </citation>
    <scope>NUCLEOTIDE SEQUENCE [LARGE SCALE GENOMIC DNA]</scope>
    <source>
        <strain evidence="19 20">S9-10</strain>
    </source>
</reference>
<dbReference type="PANTHER" id="PTHR11825:SF44">
    <property type="entry name" value="BRANCHED-CHAIN-AMINO-ACID AMINOTRANSFERASE"/>
    <property type="match status" value="1"/>
</dbReference>
<evidence type="ECO:0000256" key="15">
    <source>
        <dbReference type="PIRSR" id="PIRSR006468-1"/>
    </source>
</evidence>
<dbReference type="InterPro" id="IPR018300">
    <property type="entry name" value="Aminotrans_IV_CS"/>
</dbReference>
<evidence type="ECO:0000256" key="11">
    <source>
        <dbReference type="ARBA" id="ARBA00023304"/>
    </source>
</evidence>
<keyword evidence="9 18" id="KW-0808">Transferase</keyword>
<dbReference type="GO" id="GO:0009098">
    <property type="term" value="P:L-leucine biosynthetic process"/>
    <property type="evidence" value="ECO:0007669"/>
    <property type="project" value="UniProtKB-UniPathway"/>
</dbReference>
<dbReference type="CDD" id="cd01557">
    <property type="entry name" value="BCAT_beta_family"/>
    <property type="match status" value="1"/>
</dbReference>